<sequence length="229" mass="25598">MRVPATPRPVKLHTGMQRFAIGMRSFTAALIPYVFVFGIIGAIVGMNYNEVLGLNLVFFGPPVTHILFERWRLGTFDRAAGLMWDFSLKSLKHVDYFWSGWNGAIALDVEARKIAIIHRLVHLKATPEITFIPFDKIIDCHGHIAGANTIEIIGSAGPMLKGEVDWHNAKAEDKARLETGLYIVVDEISSKKHFVSMPPGAIQIWQRIMTKMKAGELKPESKPVDTAHL</sequence>
<comment type="caution">
    <text evidence="2">The sequence shown here is derived from an EMBL/GenBank/DDBJ whole genome shotgun (WGS) entry which is preliminary data.</text>
</comment>
<name>A0A0F9UQ18_9ZZZZ</name>
<reference evidence="2" key="1">
    <citation type="journal article" date="2015" name="Nature">
        <title>Complex archaea that bridge the gap between prokaryotes and eukaryotes.</title>
        <authorList>
            <person name="Spang A."/>
            <person name="Saw J.H."/>
            <person name="Jorgensen S.L."/>
            <person name="Zaremba-Niedzwiedzka K."/>
            <person name="Martijn J."/>
            <person name="Lind A.E."/>
            <person name="van Eijk R."/>
            <person name="Schleper C."/>
            <person name="Guy L."/>
            <person name="Ettema T.J."/>
        </authorList>
    </citation>
    <scope>NUCLEOTIDE SEQUENCE</scope>
</reference>
<gene>
    <name evidence="2" type="ORF">LCGC14_0237290</name>
</gene>
<feature type="transmembrane region" description="Helical" evidence="1">
    <location>
        <begin position="21"/>
        <end position="45"/>
    </location>
</feature>
<protein>
    <submittedName>
        <fullName evidence="2">Uncharacterized protein</fullName>
    </submittedName>
</protein>
<evidence type="ECO:0000313" key="2">
    <source>
        <dbReference type="EMBL" id="KKN89597.1"/>
    </source>
</evidence>
<keyword evidence="1" id="KW-0812">Transmembrane</keyword>
<proteinExistence type="predicted"/>
<dbReference type="EMBL" id="LAZR01000117">
    <property type="protein sequence ID" value="KKN89597.1"/>
    <property type="molecule type" value="Genomic_DNA"/>
</dbReference>
<dbReference type="AlphaFoldDB" id="A0A0F9UQ18"/>
<keyword evidence="1" id="KW-1133">Transmembrane helix</keyword>
<organism evidence="2">
    <name type="scientific">marine sediment metagenome</name>
    <dbReference type="NCBI Taxonomy" id="412755"/>
    <lineage>
        <taxon>unclassified sequences</taxon>
        <taxon>metagenomes</taxon>
        <taxon>ecological metagenomes</taxon>
    </lineage>
</organism>
<accession>A0A0F9UQ18</accession>
<keyword evidence="1" id="KW-0472">Membrane</keyword>
<evidence type="ECO:0000256" key="1">
    <source>
        <dbReference type="SAM" id="Phobius"/>
    </source>
</evidence>